<name>J7S930_HUIN7</name>
<protein>
    <submittedName>
        <fullName evidence="2">Uncharacterized protein</fullName>
    </submittedName>
</protein>
<dbReference type="KEGG" id="kng:KNAG_0G02090"/>
<dbReference type="GeneID" id="34526990"/>
<keyword evidence="3" id="KW-1185">Reference proteome</keyword>
<dbReference type="HOGENOM" id="CLU_842159_0_0_1"/>
<reference evidence="3" key="2">
    <citation type="submission" date="2012-08" db="EMBL/GenBank/DDBJ databases">
        <title>Genome sequence of Kazachstania naganishii.</title>
        <authorList>
            <person name="Gordon J.L."/>
            <person name="Armisen D."/>
            <person name="Proux-Wera E."/>
            <person name="OhEigeartaigh S.S."/>
            <person name="Byrne K.P."/>
            <person name="Wolfe K.H."/>
        </authorList>
    </citation>
    <scope>NUCLEOTIDE SEQUENCE [LARGE SCALE GENOMIC DNA]</scope>
    <source>
        <strain evidence="3">ATCC MYA-139 / BCRC 22969 / CBS 8797 / CCRC 22969 / KCTC 17520 / NBRC 10181 / NCYC 3082</strain>
    </source>
</reference>
<dbReference type="Proteomes" id="UP000006310">
    <property type="component" value="Chromosome 7"/>
</dbReference>
<dbReference type="OrthoDB" id="4088353at2759"/>
<feature type="region of interest" description="Disordered" evidence="1">
    <location>
        <begin position="145"/>
        <end position="169"/>
    </location>
</feature>
<evidence type="ECO:0000256" key="1">
    <source>
        <dbReference type="SAM" id="MobiDB-lite"/>
    </source>
</evidence>
<feature type="compositionally biased region" description="Basic and acidic residues" evidence="1">
    <location>
        <begin position="159"/>
        <end position="169"/>
    </location>
</feature>
<dbReference type="EMBL" id="HE978320">
    <property type="protein sequence ID" value="CCK71266.1"/>
    <property type="molecule type" value="Genomic_DNA"/>
</dbReference>
<evidence type="ECO:0000313" key="2">
    <source>
        <dbReference type="EMBL" id="CCK71266.1"/>
    </source>
</evidence>
<evidence type="ECO:0000313" key="3">
    <source>
        <dbReference type="Proteomes" id="UP000006310"/>
    </source>
</evidence>
<proteinExistence type="predicted"/>
<gene>
    <name evidence="2" type="primary">KNAG0G02090</name>
    <name evidence="2" type="ordered locus">KNAG_0G02090</name>
</gene>
<accession>J7S930</accession>
<dbReference type="AlphaFoldDB" id="J7S930"/>
<dbReference type="RefSeq" id="XP_022465512.1">
    <property type="nucleotide sequence ID" value="XM_022609080.1"/>
</dbReference>
<reference evidence="2 3" key="1">
    <citation type="journal article" date="2011" name="Proc. Natl. Acad. Sci. U.S.A.">
        <title>Evolutionary erosion of yeast sex chromosomes by mating-type switching accidents.</title>
        <authorList>
            <person name="Gordon J.L."/>
            <person name="Armisen D."/>
            <person name="Proux-Wera E."/>
            <person name="Oheigeartaigh S.S."/>
            <person name="Byrne K.P."/>
            <person name="Wolfe K.H."/>
        </authorList>
    </citation>
    <scope>NUCLEOTIDE SEQUENCE [LARGE SCALE GENOMIC DNA]</scope>
    <source>
        <strain evidence="3">ATCC MYA-139 / BCRC 22969 / CBS 8797 / CCRC 22969 / KCTC 17520 / NBRC 10181 / NCYC 3082</strain>
    </source>
</reference>
<sequence>MPSRGGDAHRTPLVDPAATLLPHCHDRAVQSVAGSWGLLSVSLDRVKCRCPVPGKAPKKQRSAGTARHVDVHTVESVRAVSHPLQNDAVSDPTVVNPTAASFPMSCPQDQVRVKTLNLGELDLTDHVWDTARDLVPGKPIYTLHRKSKQCDQRSPSLHRKQDEAPPDHKWQELTATRTRQRSAAPNFLKLFALENSARRKHLLPEVPFDDDEEDNIFLLGHDTTAQSPQLYENDIAGDRRLGIVTAHKLWGQFAQGQLRSDVYGTACPCNLQFVRQKPAIDQGNSHGVPQSLLDPCGTLQLGKDHDRTVQYLVKGFCDARFVSSDPAIYE</sequence>
<organism evidence="2 3">
    <name type="scientific">Huiozyma naganishii (strain ATCC MYA-139 / BCRC 22969 / CBS 8797 / KCTC 17520 / NBRC 10181 / NCYC 3082 / Yp74L-3)</name>
    <name type="common">Yeast</name>
    <name type="synonym">Kazachstania naganishii</name>
    <dbReference type="NCBI Taxonomy" id="1071383"/>
    <lineage>
        <taxon>Eukaryota</taxon>
        <taxon>Fungi</taxon>
        <taxon>Dikarya</taxon>
        <taxon>Ascomycota</taxon>
        <taxon>Saccharomycotina</taxon>
        <taxon>Saccharomycetes</taxon>
        <taxon>Saccharomycetales</taxon>
        <taxon>Saccharomycetaceae</taxon>
        <taxon>Huiozyma</taxon>
    </lineage>
</organism>